<organism evidence="13 14">
    <name type="scientific">Saccharopolyspora spinosa</name>
    <dbReference type="NCBI Taxonomy" id="60894"/>
    <lineage>
        <taxon>Bacteria</taxon>
        <taxon>Bacillati</taxon>
        <taxon>Actinomycetota</taxon>
        <taxon>Actinomycetes</taxon>
        <taxon>Pseudonocardiales</taxon>
        <taxon>Pseudonocardiaceae</taxon>
        <taxon>Saccharopolyspora</taxon>
    </lineage>
</organism>
<dbReference type="GO" id="GO:0015293">
    <property type="term" value="F:symporter activity"/>
    <property type="evidence" value="ECO:0007669"/>
    <property type="project" value="UniProtKB-KW"/>
</dbReference>
<dbReference type="Proteomes" id="UP000233786">
    <property type="component" value="Unassembled WGS sequence"/>
</dbReference>
<dbReference type="OrthoDB" id="9066401at2"/>
<dbReference type="AlphaFoldDB" id="A0A2N3XVD3"/>
<accession>A0A2N3XVD3</accession>
<comment type="similarity">
    <text evidence="2">Belongs to the major facilitator superfamily. Metabolite:H+ Symporter (MHS) family (TC 2.A.1.6) family.</text>
</comment>
<feature type="transmembrane region" description="Helical" evidence="11">
    <location>
        <begin position="383"/>
        <end position="402"/>
    </location>
</feature>
<comment type="caution">
    <text evidence="13">The sequence shown here is derived from an EMBL/GenBank/DDBJ whole genome shotgun (WGS) entry which is preliminary data.</text>
</comment>
<dbReference type="GO" id="GO:0005886">
    <property type="term" value="C:plasma membrane"/>
    <property type="evidence" value="ECO:0007669"/>
    <property type="project" value="UniProtKB-SubCell"/>
</dbReference>
<comment type="subcellular location">
    <subcellularLocation>
        <location evidence="1">Cell membrane</location>
        <topology evidence="1">Multi-pass membrane protein</topology>
    </subcellularLocation>
</comment>
<gene>
    <name evidence="13" type="ORF">A8926_2197</name>
</gene>
<evidence type="ECO:0000256" key="7">
    <source>
        <dbReference type="ARBA" id="ARBA00022989"/>
    </source>
</evidence>
<evidence type="ECO:0000256" key="10">
    <source>
        <dbReference type="ARBA" id="ARBA00039918"/>
    </source>
</evidence>
<dbReference type="CDD" id="cd17369">
    <property type="entry name" value="MFS_ShiA_like"/>
    <property type="match status" value="1"/>
</dbReference>
<dbReference type="EMBL" id="PJNB01000001">
    <property type="protein sequence ID" value="PKW14571.1"/>
    <property type="molecule type" value="Genomic_DNA"/>
</dbReference>
<evidence type="ECO:0000313" key="13">
    <source>
        <dbReference type="EMBL" id="PKW14571.1"/>
    </source>
</evidence>
<dbReference type="STRING" id="994479.GCA_000194155_01880"/>
<feature type="domain" description="Major facilitator superfamily (MFS) profile" evidence="12">
    <location>
        <begin position="21"/>
        <end position="431"/>
    </location>
</feature>
<keyword evidence="7 11" id="KW-1133">Transmembrane helix</keyword>
<evidence type="ECO:0000256" key="8">
    <source>
        <dbReference type="ARBA" id="ARBA00023136"/>
    </source>
</evidence>
<keyword evidence="8 11" id="KW-0472">Membrane</keyword>
<keyword evidence="5 11" id="KW-0812">Transmembrane</keyword>
<dbReference type="RefSeq" id="WP_083821641.1">
    <property type="nucleotide sequence ID" value="NZ_CP061007.1"/>
</dbReference>
<reference evidence="13" key="1">
    <citation type="submission" date="2017-12" db="EMBL/GenBank/DDBJ databases">
        <title>Sequencing the genomes of 1000 Actinobacteria strains.</title>
        <authorList>
            <person name="Klenk H.-P."/>
        </authorList>
    </citation>
    <scope>NUCLEOTIDE SEQUENCE [LARGE SCALE GENOMIC DNA]</scope>
    <source>
        <strain evidence="13">DSM 44228</strain>
    </source>
</reference>
<dbReference type="PANTHER" id="PTHR43045">
    <property type="entry name" value="SHIKIMATE TRANSPORTER"/>
    <property type="match status" value="1"/>
</dbReference>
<comment type="function">
    <text evidence="9">May be a proton symporter involved in the uptake of osmolytes such as proline and glycine betaine.</text>
</comment>
<keyword evidence="14" id="KW-1185">Reference proteome</keyword>
<feature type="transmembrane region" description="Helical" evidence="11">
    <location>
        <begin position="281"/>
        <end position="301"/>
    </location>
</feature>
<feature type="transmembrane region" description="Helical" evidence="11">
    <location>
        <begin position="247"/>
        <end position="269"/>
    </location>
</feature>
<dbReference type="InterPro" id="IPR036259">
    <property type="entry name" value="MFS_trans_sf"/>
</dbReference>
<evidence type="ECO:0000256" key="6">
    <source>
        <dbReference type="ARBA" id="ARBA00022847"/>
    </source>
</evidence>
<protein>
    <recommendedName>
        <fullName evidence="10">Putative proline/betaine transporter</fullName>
    </recommendedName>
</protein>
<feature type="transmembrane region" description="Helical" evidence="11">
    <location>
        <begin position="338"/>
        <end position="362"/>
    </location>
</feature>
<evidence type="ECO:0000256" key="5">
    <source>
        <dbReference type="ARBA" id="ARBA00022692"/>
    </source>
</evidence>
<feature type="transmembrane region" description="Helical" evidence="11">
    <location>
        <begin position="408"/>
        <end position="427"/>
    </location>
</feature>
<dbReference type="FunFam" id="1.20.1250.20:FF:000001">
    <property type="entry name" value="Dicarboxylate MFS transporter"/>
    <property type="match status" value="1"/>
</dbReference>
<evidence type="ECO:0000256" key="11">
    <source>
        <dbReference type="SAM" id="Phobius"/>
    </source>
</evidence>
<dbReference type="SUPFAM" id="SSF103473">
    <property type="entry name" value="MFS general substrate transporter"/>
    <property type="match status" value="1"/>
</dbReference>
<evidence type="ECO:0000256" key="4">
    <source>
        <dbReference type="ARBA" id="ARBA00022475"/>
    </source>
</evidence>
<dbReference type="Gene3D" id="1.20.1250.20">
    <property type="entry name" value="MFS general substrate transporter like domains"/>
    <property type="match status" value="2"/>
</dbReference>
<sequence>MSQHASAPPVPDAPAKPSVRAAASSFLGTTVEWYDYFIYGTAAALVFPRVFFSDLSPAIATVVSLTTFAVAFILRPVGGIVFGHFGDRVSRKKMLIITLLGMGLCTGLIGLIPPETQIGVWAPILLIVCRIFQGFMLGGEWGGAALMSVERAPDDRRGFYGSWMQAGVPAGLLVSSGMFALVSTLDDEAFMSWGWRIPFLLAIVLMGIGMYVRLSVEEPQVFTKIEAADAKADRPIVEAFRHAWRKIVWLSLLQSAANVGYFLITVYSLTYVTDVLHMPRSVATTGLMIGAAVDLVMQPVFGLLSDKIGRLKVYAGGVIFLGALAFPFYLMLDSRNELLIVLAFVLGLGIGHAATGSLHGVIYAEQFSTRYRYSGSSIAYQTAGIISSGPTPLIAASLVAATGASTAVGWYVVGAAVISLVSVAFLTETYRASIDF</sequence>
<dbReference type="Pfam" id="PF07690">
    <property type="entry name" value="MFS_1"/>
    <property type="match status" value="1"/>
</dbReference>
<dbReference type="InterPro" id="IPR020846">
    <property type="entry name" value="MFS_dom"/>
</dbReference>
<evidence type="ECO:0000256" key="2">
    <source>
        <dbReference type="ARBA" id="ARBA00008240"/>
    </source>
</evidence>
<keyword evidence="3" id="KW-0813">Transport</keyword>
<feature type="transmembrane region" description="Helical" evidence="11">
    <location>
        <begin position="193"/>
        <end position="214"/>
    </location>
</feature>
<name>A0A2N3XVD3_SACSN</name>
<keyword evidence="6" id="KW-0769">Symport</keyword>
<feature type="transmembrane region" description="Helical" evidence="11">
    <location>
        <begin position="159"/>
        <end position="181"/>
    </location>
</feature>
<evidence type="ECO:0000259" key="12">
    <source>
        <dbReference type="PROSITE" id="PS50850"/>
    </source>
</evidence>
<feature type="transmembrane region" description="Helical" evidence="11">
    <location>
        <begin position="58"/>
        <end position="82"/>
    </location>
</feature>
<feature type="transmembrane region" description="Helical" evidence="11">
    <location>
        <begin position="118"/>
        <end position="138"/>
    </location>
</feature>
<dbReference type="InterPro" id="IPR011701">
    <property type="entry name" value="MFS"/>
</dbReference>
<proteinExistence type="inferred from homology"/>
<dbReference type="PROSITE" id="PS50850">
    <property type="entry name" value="MFS"/>
    <property type="match status" value="1"/>
</dbReference>
<feature type="transmembrane region" description="Helical" evidence="11">
    <location>
        <begin position="313"/>
        <end position="332"/>
    </location>
</feature>
<keyword evidence="4" id="KW-1003">Cell membrane</keyword>
<evidence type="ECO:0000256" key="3">
    <source>
        <dbReference type="ARBA" id="ARBA00022448"/>
    </source>
</evidence>
<evidence type="ECO:0000256" key="1">
    <source>
        <dbReference type="ARBA" id="ARBA00004651"/>
    </source>
</evidence>
<dbReference type="PANTHER" id="PTHR43045:SF1">
    <property type="entry name" value="SHIKIMATE TRANSPORTER"/>
    <property type="match status" value="1"/>
</dbReference>
<evidence type="ECO:0000313" key="14">
    <source>
        <dbReference type="Proteomes" id="UP000233786"/>
    </source>
</evidence>
<feature type="transmembrane region" description="Helical" evidence="11">
    <location>
        <begin position="94"/>
        <end position="112"/>
    </location>
</feature>
<evidence type="ECO:0000256" key="9">
    <source>
        <dbReference type="ARBA" id="ARBA00037295"/>
    </source>
</evidence>